<sequence>MFDGGTLRSHYAPLGLTHTTQLLKLTLTRFTVLFLLLNFIPCIAEGLIQAFLYQDDANAATFVSEILQAGKVSTRYLPWLKKNDNGYQLDLCDHVPSSQTPGSTPVCVPVFANGNPDLANILLPAGFRRSDDVGPIAEEFLRGQGVNLTLTTNQSGTPQGVNMTYDSGNRSVFLDEQCTMVLLYPMQVFRNSRTESLALVGLQFWLLVMSIFALLTESIPHVIALLFMRVLSVSWSSYTIWRTLDIQRRLDHLVSDPNDSACRFDLFHGYIPFRIALQVPDLVISCLALFITGYLGWRLIRSFNEHTFKRVGPPPDVVRLYRYMLTVCVCLHMCLYLTVTSMGLWAEQLLHSAVAAISSHTRVYLALFVFIIVTLLPWIYMGIYAIKREKKLFMLTFVLLSATYVVSWSLMFDSEVYRWTWTQWPFFASCTISAFIGLIASGVFGVVCWTKFGAGLAHYLYVEELLAKSDFEPDAFKVDTGQPSPRTPLADVRKDAKRPLSMFTKDTNWDIADPEAERPPIYIVELSDPGRRGPPPFQPWRIEEEV</sequence>
<proteinExistence type="predicted"/>
<evidence type="ECO:0000313" key="1">
    <source>
        <dbReference type="EMBL" id="KAJ3543147.1"/>
    </source>
</evidence>
<accession>A0ACC1SNK8</accession>
<evidence type="ECO:0000313" key="2">
    <source>
        <dbReference type="Proteomes" id="UP001148662"/>
    </source>
</evidence>
<protein>
    <submittedName>
        <fullName evidence="1">Uncharacterized protein</fullName>
    </submittedName>
</protein>
<name>A0ACC1SNK8_9APHY</name>
<reference evidence="1" key="1">
    <citation type="submission" date="2022-07" db="EMBL/GenBank/DDBJ databases">
        <title>Genome Sequence of Phlebia brevispora.</title>
        <authorList>
            <person name="Buettner E."/>
        </authorList>
    </citation>
    <scope>NUCLEOTIDE SEQUENCE</scope>
    <source>
        <strain evidence="1">MPL23</strain>
    </source>
</reference>
<comment type="caution">
    <text evidence="1">The sequence shown here is derived from an EMBL/GenBank/DDBJ whole genome shotgun (WGS) entry which is preliminary data.</text>
</comment>
<keyword evidence="2" id="KW-1185">Reference proteome</keyword>
<gene>
    <name evidence="1" type="ORF">NM688_g5893</name>
</gene>
<dbReference type="Proteomes" id="UP001148662">
    <property type="component" value="Unassembled WGS sequence"/>
</dbReference>
<organism evidence="1 2">
    <name type="scientific">Phlebia brevispora</name>
    <dbReference type="NCBI Taxonomy" id="194682"/>
    <lineage>
        <taxon>Eukaryota</taxon>
        <taxon>Fungi</taxon>
        <taxon>Dikarya</taxon>
        <taxon>Basidiomycota</taxon>
        <taxon>Agaricomycotina</taxon>
        <taxon>Agaricomycetes</taxon>
        <taxon>Polyporales</taxon>
        <taxon>Meruliaceae</taxon>
        <taxon>Phlebia</taxon>
    </lineage>
</organism>
<dbReference type="EMBL" id="JANHOG010001137">
    <property type="protein sequence ID" value="KAJ3543147.1"/>
    <property type="molecule type" value="Genomic_DNA"/>
</dbReference>